<keyword evidence="6" id="KW-0503">Monooxygenase</keyword>
<dbReference type="PRINTS" id="PR00420">
    <property type="entry name" value="RNGMNOXGNASE"/>
</dbReference>
<keyword evidence="4" id="KW-0274">FAD</keyword>
<reference evidence="8" key="2">
    <citation type="journal article" date="2023" name="IMA Fungus">
        <title>Comparative genomic study of the Penicillium genus elucidates a diverse pangenome and 15 lateral gene transfer events.</title>
        <authorList>
            <person name="Petersen C."/>
            <person name="Sorensen T."/>
            <person name="Nielsen M.R."/>
            <person name="Sondergaard T.E."/>
            <person name="Sorensen J.L."/>
            <person name="Fitzpatrick D.A."/>
            <person name="Frisvad J.C."/>
            <person name="Nielsen K.L."/>
        </authorList>
    </citation>
    <scope>NUCLEOTIDE SEQUENCE</scope>
    <source>
        <strain evidence="8">IBT 20477</strain>
    </source>
</reference>
<comment type="similarity">
    <text evidence="2">Belongs to the paxM FAD-dependent monooxygenase family.</text>
</comment>
<gene>
    <name evidence="8" type="ORF">N7449_008552</name>
</gene>
<dbReference type="Pfam" id="PF01494">
    <property type="entry name" value="FAD_binding_3"/>
    <property type="match status" value="1"/>
</dbReference>
<dbReference type="OrthoDB" id="16820at2759"/>
<dbReference type="InterPro" id="IPR002938">
    <property type="entry name" value="FAD-bd"/>
</dbReference>
<evidence type="ECO:0000256" key="4">
    <source>
        <dbReference type="ARBA" id="ARBA00022827"/>
    </source>
</evidence>
<reference evidence="8" key="1">
    <citation type="submission" date="2022-11" db="EMBL/GenBank/DDBJ databases">
        <authorList>
            <person name="Petersen C."/>
        </authorList>
    </citation>
    <scope>NUCLEOTIDE SEQUENCE</scope>
    <source>
        <strain evidence="8">IBT 20477</strain>
    </source>
</reference>
<keyword evidence="3" id="KW-0285">Flavoprotein</keyword>
<accession>A0A9W9J8Q6</accession>
<dbReference type="EMBL" id="JAPQKQ010000006">
    <property type="protein sequence ID" value="KAJ5192410.1"/>
    <property type="molecule type" value="Genomic_DNA"/>
</dbReference>
<feature type="domain" description="FAD-binding" evidence="7">
    <location>
        <begin position="36"/>
        <end position="374"/>
    </location>
</feature>
<dbReference type="InterPro" id="IPR050493">
    <property type="entry name" value="FAD-dep_Monooxygenase_BioMet"/>
</dbReference>
<dbReference type="Proteomes" id="UP001150942">
    <property type="component" value="Unassembled WGS sequence"/>
</dbReference>
<organism evidence="8 9">
    <name type="scientific">Penicillium cf. viridicatum</name>
    <dbReference type="NCBI Taxonomy" id="2972119"/>
    <lineage>
        <taxon>Eukaryota</taxon>
        <taxon>Fungi</taxon>
        <taxon>Dikarya</taxon>
        <taxon>Ascomycota</taxon>
        <taxon>Pezizomycotina</taxon>
        <taxon>Eurotiomycetes</taxon>
        <taxon>Eurotiomycetidae</taxon>
        <taxon>Eurotiales</taxon>
        <taxon>Aspergillaceae</taxon>
        <taxon>Penicillium</taxon>
    </lineage>
</organism>
<evidence type="ECO:0000259" key="7">
    <source>
        <dbReference type="Pfam" id="PF01494"/>
    </source>
</evidence>
<dbReference type="GO" id="GO:0071949">
    <property type="term" value="F:FAD binding"/>
    <property type="evidence" value="ECO:0007669"/>
    <property type="project" value="InterPro"/>
</dbReference>
<protein>
    <recommendedName>
        <fullName evidence="7">FAD-binding domain-containing protein</fullName>
    </recommendedName>
</protein>
<dbReference type="SUPFAM" id="SSF51905">
    <property type="entry name" value="FAD/NAD(P)-binding domain"/>
    <property type="match status" value="1"/>
</dbReference>
<proteinExistence type="inferred from homology"/>
<evidence type="ECO:0000256" key="6">
    <source>
        <dbReference type="ARBA" id="ARBA00023033"/>
    </source>
</evidence>
<evidence type="ECO:0000313" key="8">
    <source>
        <dbReference type="EMBL" id="KAJ5192410.1"/>
    </source>
</evidence>
<evidence type="ECO:0000256" key="3">
    <source>
        <dbReference type="ARBA" id="ARBA00022630"/>
    </source>
</evidence>
<keyword evidence="5" id="KW-0560">Oxidoreductase</keyword>
<keyword evidence="9" id="KW-1185">Reference proteome</keyword>
<dbReference type="Gene3D" id="3.50.50.60">
    <property type="entry name" value="FAD/NAD(P)-binding domain"/>
    <property type="match status" value="1"/>
</dbReference>
<comment type="caution">
    <text evidence="8">The sequence shown here is derived from an EMBL/GenBank/DDBJ whole genome shotgun (WGS) entry which is preliminary data.</text>
</comment>
<evidence type="ECO:0000313" key="9">
    <source>
        <dbReference type="Proteomes" id="UP001150942"/>
    </source>
</evidence>
<sequence>MAAAKNHQKYFDQIPEVTHKNVMLDGVLRYPSTGLKVIVVGGGPGGYFAALECWRKGHDVELVEKNDSNSPIGDVVFLSPSGLSTLKFYPRMIEAYQQHSWDCITTYRHLSGDLVAPPIEFEWNRPEVQQHAAWPLRIRTMVSRAGLASTFYDQCNRLGIPIRFGVNIVDYAENAASKTATAIAKDGRRFTGDIVVAADGLGTRSHKAIIGEQIRAVPTGFAIARVFYSVDEIKSQTLREHLKALKRPDLRGHSGDGFHCIIVVANDSVFIALTSPDDGSADESWSKSISADDILARLPNPEQWDPLIIDMIRNIPESKLISWKLCWRNPQTKWTSSGGRIIQLGDSAHAFIPSSIMGATTALEDAQSLAECLRIAGNKNADVGTKVHEILRGSPFSSA</sequence>
<comment type="cofactor">
    <cofactor evidence="1">
        <name>FAD</name>
        <dbReference type="ChEBI" id="CHEBI:57692"/>
    </cofactor>
</comment>
<dbReference type="GO" id="GO:0004497">
    <property type="term" value="F:monooxygenase activity"/>
    <property type="evidence" value="ECO:0007669"/>
    <property type="project" value="UniProtKB-KW"/>
</dbReference>
<dbReference type="AlphaFoldDB" id="A0A9W9J8Q6"/>
<evidence type="ECO:0000256" key="5">
    <source>
        <dbReference type="ARBA" id="ARBA00023002"/>
    </source>
</evidence>
<name>A0A9W9J8Q6_9EURO</name>
<evidence type="ECO:0000256" key="1">
    <source>
        <dbReference type="ARBA" id="ARBA00001974"/>
    </source>
</evidence>
<dbReference type="PANTHER" id="PTHR13789">
    <property type="entry name" value="MONOOXYGENASE"/>
    <property type="match status" value="1"/>
</dbReference>
<dbReference type="InterPro" id="IPR036188">
    <property type="entry name" value="FAD/NAD-bd_sf"/>
</dbReference>
<dbReference type="PANTHER" id="PTHR13789:SF315">
    <property type="entry name" value="FAD-DEPENDENT MONOOXYGENASE MDPD"/>
    <property type="match status" value="1"/>
</dbReference>
<evidence type="ECO:0000256" key="2">
    <source>
        <dbReference type="ARBA" id="ARBA00007992"/>
    </source>
</evidence>